<evidence type="ECO:0008006" key="4">
    <source>
        <dbReference type="Google" id="ProtNLM"/>
    </source>
</evidence>
<dbReference type="Proteomes" id="UP000504637">
    <property type="component" value="Unplaced"/>
</dbReference>
<feature type="region of interest" description="Disordered" evidence="1">
    <location>
        <begin position="193"/>
        <end position="212"/>
    </location>
</feature>
<dbReference type="PANTHER" id="PTHR34387:SF1">
    <property type="entry name" value="PERIPLASMIC IMMUNOGENIC PROTEIN"/>
    <property type="match status" value="1"/>
</dbReference>
<dbReference type="GeneID" id="54358845"/>
<dbReference type="Pfam" id="PF04402">
    <property type="entry name" value="SIMPL"/>
    <property type="match status" value="1"/>
</dbReference>
<name>A0A6J3MCA2_9PEZI</name>
<gene>
    <name evidence="3" type="ORF">K489DRAFT_314793</name>
</gene>
<dbReference type="InterPro" id="IPR052022">
    <property type="entry name" value="26kDa_periplasmic_antigen"/>
</dbReference>
<dbReference type="InterPro" id="IPR007497">
    <property type="entry name" value="SIMPL/DUF541"/>
</dbReference>
<proteinExistence type="predicted"/>
<dbReference type="Gene3D" id="3.30.70.2970">
    <property type="entry name" value="Protein of unknown function (DUF541), domain 2"/>
    <property type="match status" value="1"/>
</dbReference>
<reference evidence="3" key="2">
    <citation type="submission" date="2020-04" db="EMBL/GenBank/DDBJ databases">
        <authorList>
            <consortium name="NCBI Genome Project"/>
        </authorList>
    </citation>
    <scope>NUCLEOTIDE SEQUENCE</scope>
    <source>
        <strain evidence="3">CBS 342.82</strain>
    </source>
</reference>
<organism evidence="3">
    <name type="scientific">Dissoconium aciculare CBS 342.82</name>
    <dbReference type="NCBI Taxonomy" id="1314786"/>
    <lineage>
        <taxon>Eukaryota</taxon>
        <taxon>Fungi</taxon>
        <taxon>Dikarya</taxon>
        <taxon>Ascomycota</taxon>
        <taxon>Pezizomycotina</taxon>
        <taxon>Dothideomycetes</taxon>
        <taxon>Dothideomycetidae</taxon>
        <taxon>Mycosphaerellales</taxon>
        <taxon>Dissoconiaceae</taxon>
        <taxon>Dissoconium</taxon>
    </lineage>
</organism>
<keyword evidence="2" id="KW-1185">Reference proteome</keyword>
<accession>A0A6J3MCA2</accession>
<reference evidence="3" key="3">
    <citation type="submission" date="2025-08" db="UniProtKB">
        <authorList>
            <consortium name="RefSeq"/>
        </authorList>
    </citation>
    <scope>IDENTIFICATION</scope>
    <source>
        <strain evidence="3">CBS 342.82</strain>
    </source>
</reference>
<sequence length="240" mass="26406">MASTVPFVLEVQGHAVIPLPAERAHINVHIASSGPDKAKVSSEVLSSARVIEALLYDLSPEDESAEAKASAALAHWSKTSLSATSHRPYDNEGNQKDREYTARINFDIRFQDFKALGGFGAHISALPHVELPNIEWKLKPVTEYNFRAQLRKKAAEDAFRKAQDYCEVFGCVNLQPVALGAIDFDQDEGGGYSFGGARGKSGRTRQTARKADMEVDEPAFEFTPQEVTMEMSVTVKFKAE</sequence>
<evidence type="ECO:0000313" key="2">
    <source>
        <dbReference type="Proteomes" id="UP000504637"/>
    </source>
</evidence>
<dbReference type="GO" id="GO:0006974">
    <property type="term" value="P:DNA damage response"/>
    <property type="evidence" value="ECO:0007669"/>
    <property type="project" value="TreeGrafter"/>
</dbReference>
<evidence type="ECO:0000313" key="3">
    <source>
        <dbReference type="RefSeq" id="XP_033462686.1"/>
    </source>
</evidence>
<dbReference type="Gene3D" id="3.30.110.170">
    <property type="entry name" value="Protein of unknown function (DUF541), domain 1"/>
    <property type="match status" value="1"/>
</dbReference>
<dbReference type="RefSeq" id="XP_033462686.1">
    <property type="nucleotide sequence ID" value="XM_033601045.1"/>
</dbReference>
<dbReference type="OrthoDB" id="3335918at2759"/>
<reference evidence="3" key="1">
    <citation type="submission" date="2020-01" db="EMBL/GenBank/DDBJ databases">
        <authorList>
            <consortium name="DOE Joint Genome Institute"/>
            <person name="Haridas S."/>
            <person name="Albert R."/>
            <person name="Binder M."/>
            <person name="Bloem J."/>
            <person name="Labutti K."/>
            <person name="Salamov A."/>
            <person name="Andreopoulos B."/>
            <person name="Baker S.E."/>
            <person name="Barry K."/>
            <person name="Bills G."/>
            <person name="Bluhm B.H."/>
            <person name="Cannon C."/>
            <person name="Castanera R."/>
            <person name="Culley D.E."/>
            <person name="Daum C."/>
            <person name="Ezra D."/>
            <person name="Gonzalez J.B."/>
            <person name="Henrissat B."/>
            <person name="Kuo A."/>
            <person name="Liang C."/>
            <person name="Lipzen A."/>
            <person name="Lutzoni F."/>
            <person name="Magnuson J."/>
            <person name="Mondo S."/>
            <person name="Nolan M."/>
            <person name="Ohm R."/>
            <person name="Pangilinan J."/>
            <person name="Park H.-J."/>
            <person name="Ramirez L."/>
            <person name="Alfaro M."/>
            <person name="Sun H."/>
            <person name="Tritt A."/>
            <person name="Yoshinaga Y."/>
            <person name="Zwiers L.-H."/>
            <person name="Turgeon B.G."/>
            <person name="Goodwin S.B."/>
            <person name="Spatafora J.W."/>
            <person name="Crous P.W."/>
            <person name="Grigoriev I.V."/>
        </authorList>
    </citation>
    <scope>NUCLEOTIDE SEQUENCE</scope>
    <source>
        <strain evidence="3">CBS 342.82</strain>
    </source>
</reference>
<evidence type="ECO:0000256" key="1">
    <source>
        <dbReference type="SAM" id="MobiDB-lite"/>
    </source>
</evidence>
<dbReference type="AlphaFoldDB" id="A0A6J3MCA2"/>
<protein>
    <recommendedName>
        <fullName evidence="4">SIMPL domain-containing protein</fullName>
    </recommendedName>
</protein>
<dbReference type="PANTHER" id="PTHR34387">
    <property type="entry name" value="SLR1258 PROTEIN"/>
    <property type="match status" value="1"/>
</dbReference>